<dbReference type="InterPro" id="IPR005475">
    <property type="entry name" value="Transketolase-like_Pyr-bd"/>
</dbReference>
<dbReference type="SMART" id="SM00861">
    <property type="entry name" value="Transket_pyr"/>
    <property type="match status" value="1"/>
</dbReference>
<evidence type="ECO:0000256" key="2">
    <source>
        <dbReference type="ARBA" id="ARBA00023002"/>
    </source>
</evidence>
<dbReference type="Proteomes" id="UP000268623">
    <property type="component" value="Unassembled WGS sequence"/>
</dbReference>
<comment type="cofactor">
    <cofactor evidence="1">
        <name>thiamine diphosphate</name>
        <dbReference type="ChEBI" id="CHEBI:58937"/>
    </cofactor>
</comment>
<evidence type="ECO:0000256" key="1">
    <source>
        <dbReference type="ARBA" id="ARBA00001964"/>
    </source>
</evidence>
<evidence type="ECO:0000313" key="5">
    <source>
        <dbReference type="EMBL" id="RNJ48418.1"/>
    </source>
</evidence>
<gene>
    <name evidence="5" type="ORF">D1O30_01030</name>
</gene>
<evidence type="ECO:0000313" key="6">
    <source>
        <dbReference type="Proteomes" id="UP000268623"/>
    </source>
</evidence>
<dbReference type="Gene3D" id="3.40.50.970">
    <property type="match status" value="1"/>
</dbReference>
<dbReference type="SUPFAM" id="SSF52518">
    <property type="entry name" value="Thiamin diphosphate-binding fold (THDP-binding)"/>
    <property type="match status" value="1"/>
</dbReference>
<dbReference type="OrthoDB" id="9780894at2"/>
<dbReference type="EMBL" id="QWDD01000001">
    <property type="protein sequence ID" value="RNJ48418.1"/>
    <property type="molecule type" value="Genomic_DNA"/>
</dbReference>
<feature type="domain" description="Transketolase-like pyrimidine-binding" evidence="4">
    <location>
        <begin position="5"/>
        <end position="180"/>
    </location>
</feature>
<evidence type="ECO:0000256" key="3">
    <source>
        <dbReference type="ARBA" id="ARBA00023052"/>
    </source>
</evidence>
<name>A0A3M9XMW1_9HYPH</name>
<dbReference type="SUPFAM" id="SSF52922">
    <property type="entry name" value="TK C-terminal domain-like"/>
    <property type="match status" value="1"/>
</dbReference>
<dbReference type="InterPro" id="IPR029061">
    <property type="entry name" value="THDP-binding"/>
</dbReference>
<dbReference type="AlphaFoldDB" id="A0A3M9XMW1"/>
<proteinExistence type="predicted"/>
<dbReference type="CDD" id="cd07036">
    <property type="entry name" value="TPP_PYR_E1-PDHc-beta_like"/>
    <property type="match status" value="1"/>
</dbReference>
<dbReference type="Pfam" id="PF02780">
    <property type="entry name" value="Transketolase_C"/>
    <property type="match status" value="1"/>
</dbReference>
<keyword evidence="6" id="KW-1185">Reference proteome</keyword>
<sequence>MTRQIRYQDAIREAQAQILAADPRTYIIGLGAPGPTGIFGTTKDLQREFGVDRVFDMPSSENAMTGVALGTSLLGRRPIVVHMRVDFALLSMEPLVNQIAKWHYMYGGHMVAPLTIRMIIGRGWGQGPQHSQSLQAWLAHVPGLKVVMPTTAHDVKGMLIAAVADDAPVIVMEHRWLYGVTGVVPEEMYEVPLDQAAVVRSGKDVTLAATSYMTLESLRAADMLSQIGVEADVIDLRSLTPIDLPTLSASIARTGRIVVSDTGHSLFGVCAEVLALVAESCFSQLKSAPGRVGLPHAPTPTSPALADLYYPRALDIARAAAEMLGAAHRLPPEILGEHKWKDTPDPSFTGPY</sequence>
<comment type="caution">
    <text evidence="5">The sequence shown here is derived from an EMBL/GenBank/DDBJ whole genome shotgun (WGS) entry which is preliminary data.</text>
</comment>
<dbReference type="GO" id="GO:0016491">
    <property type="term" value="F:oxidoreductase activity"/>
    <property type="evidence" value="ECO:0007669"/>
    <property type="project" value="UniProtKB-KW"/>
</dbReference>
<dbReference type="PANTHER" id="PTHR43257:SF2">
    <property type="entry name" value="PYRUVATE DEHYDROGENASE E1 COMPONENT SUBUNIT BETA"/>
    <property type="match status" value="1"/>
</dbReference>
<dbReference type="InterPro" id="IPR033248">
    <property type="entry name" value="Transketolase_C"/>
</dbReference>
<reference evidence="5 6" key="1">
    <citation type="submission" date="2018-08" db="EMBL/GenBank/DDBJ databases">
        <title>Genome sequence of Methylocystis hirsuta CSC1, a methanotroph able to accumulate PHAs.</title>
        <authorList>
            <person name="Bordel S."/>
            <person name="Rodriguez E."/>
            <person name="Gancedo J."/>
            <person name="Munoz R."/>
        </authorList>
    </citation>
    <scope>NUCLEOTIDE SEQUENCE [LARGE SCALE GENOMIC DNA]</scope>
    <source>
        <strain evidence="5 6">CSC1</strain>
    </source>
</reference>
<keyword evidence="3" id="KW-0786">Thiamine pyrophosphate</keyword>
<dbReference type="Pfam" id="PF02779">
    <property type="entry name" value="Transket_pyr"/>
    <property type="match status" value="1"/>
</dbReference>
<evidence type="ECO:0000259" key="4">
    <source>
        <dbReference type="SMART" id="SM00861"/>
    </source>
</evidence>
<dbReference type="RefSeq" id="WP_123174421.1">
    <property type="nucleotide sequence ID" value="NZ_QWDD01000001.1"/>
</dbReference>
<dbReference type="InterPro" id="IPR009014">
    <property type="entry name" value="Transketo_C/PFOR_II"/>
</dbReference>
<keyword evidence="2" id="KW-0560">Oxidoreductase</keyword>
<protein>
    <submittedName>
        <fullName evidence="5">Alpha-ketoacid dehydrogenase subunit beta</fullName>
    </submittedName>
</protein>
<dbReference type="Gene3D" id="3.40.50.920">
    <property type="match status" value="1"/>
</dbReference>
<dbReference type="PANTHER" id="PTHR43257">
    <property type="entry name" value="PYRUVATE DEHYDROGENASE E1 COMPONENT BETA SUBUNIT"/>
    <property type="match status" value="1"/>
</dbReference>
<organism evidence="5 6">
    <name type="scientific">Methylocystis hirsuta</name>
    <dbReference type="NCBI Taxonomy" id="369798"/>
    <lineage>
        <taxon>Bacteria</taxon>
        <taxon>Pseudomonadati</taxon>
        <taxon>Pseudomonadota</taxon>
        <taxon>Alphaproteobacteria</taxon>
        <taxon>Hyphomicrobiales</taxon>
        <taxon>Methylocystaceae</taxon>
        <taxon>Methylocystis</taxon>
    </lineage>
</organism>
<accession>A0A3M9XMW1</accession>